<reference evidence="4" key="1">
    <citation type="journal article" date="2017" name="Environ. Microbiol. Rep.">
        <title>Genetic Diversity of Marine Anaerobic Ammonium-Oxidizing Bacteria as Revealed by Genomic and Proteomic Analyses of 'Candidatus Scalindua japonica'.</title>
        <authorList>
            <person name="Oshiki M."/>
            <person name="Mizuto K."/>
            <person name="Kimura Z."/>
            <person name="Kindaichi T."/>
            <person name="Satoh H."/>
            <person name="Okabe S."/>
        </authorList>
    </citation>
    <scope>NUCLEOTIDE SEQUENCE [LARGE SCALE GENOMIC DNA]</scope>
    <source>
        <strain evidence="4">husup-a2</strain>
    </source>
</reference>
<dbReference type="PANTHER" id="PTHR46361">
    <property type="entry name" value="ELECTRON CARRIER/ PROTEIN DISULFIDE OXIDOREDUCTASE"/>
    <property type="match status" value="1"/>
</dbReference>
<dbReference type="Proteomes" id="UP000218542">
    <property type="component" value="Unassembled WGS sequence"/>
</dbReference>
<name>A0A286U325_9BACT</name>
<dbReference type="SUPFAM" id="SSF48208">
    <property type="entry name" value="Six-hairpin glycosidases"/>
    <property type="match status" value="1"/>
</dbReference>
<dbReference type="InterPro" id="IPR006869">
    <property type="entry name" value="DUF547"/>
</dbReference>
<accession>A0A286U325</accession>
<dbReference type="OrthoDB" id="9781878at2"/>
<feature type="domain" description="DUF547" evidence="1">
    <location>
        <begin position="531"/>
        <end position="656"/>
    </location>
</feature>
<proteinExistence type="predicted"/>
<evidence type="ECO:0000313" key="3">
    <source>
        <dbReference type="EMBL" id="GAX62543.1"/>
    </source>
</evidence>
<dbReference type="RefSeq" id="WP_096895931.1">
    <property type="nucleotide sequence ID" value="NZ_BAOS01000034.1"/>
</dbReference>
<dbReference type="InterPro" id="IPR012341">
    <property type="entry name" value="6hp_glycosidase-like_sf"/>
</dbReference>
<dbReference type="Gene3D" id="1.50.10.10">
    <property type="match status" value="1"/>
</dbReference>
<gene>
    <name evidence="3" type="ORF">SCALIN_C34_0094</name>
</gene>
<organism evidence="3 4">
    <name type="scientific">Candidatus Scalindua japonica</name>
    <dbReference type="NCBI Taxonomy" id="1284222"/>
    <lineage>
        <taxon>Bacteria</taxon>
        <taxon>Pseudomonadati</taxon>
        <taxon>Planctomycetota</taxon>
        <taxon>Candidatus Brocadiia</taxon>
        <taxon>Candidatus Brocadiales</taxon>
        <taxon>Candidatus Scalinduaceae</taxon>
        <taxon>Candidatus Scalindua</taxon>
    </lineage>
</organism>
<feature type="domain" description="Mannosylglycerate hydrolase MGH1-like glycoside hydrolase" evidence="2">
    <location>
        <begin position="32"/>
        <end position="428"/>
    </location>
</feature>
<dbReference type="EMBL" id="BAOS01000034">
    <property type="protein sequence ID" value="GAX62543.1"/>
    <property type="molecule type" value="Genomic_DNA"/>
</dbReference>
<dbReference type="InterPro" id="IPR008928">
    <property type="entry name" value="6-hairpin_glycosidase_sf"/>
</dbReference>
<evidence type="ECO:0000259" key="1">
    <source>
        <dbReference type="Pfam" id="PF04784"/>
    </source>
</evidence>
<sequence>MSRIFFDYIEKAKKILDDNWLGSSTKPSPFLYPHQWNWDSAFIAIGRSHYDTERAIQEVETLFKAQWSNGMVPQIVFNREALGHYFPEPDFWLTELSPHAPETHLTSGITMPPVHAIAAEKIYMNARKLQLVLPFLKRIYPRLLKLHEYLYRERDPKNEGLVYIRHPWESGIDNSPTWDVPLKRITVDKTLLPSYERKDLKHGVDPKMRPSDDDYDRYVYLVDLFRKNEYDEARISTDCPFLIQDPLFNSILCRANESLVHIAELIGEDTETPKKWTEKTAGAIRDKLWQKEHDVFDAYDLVVDGFIEVDTSAGFLPIFAGAATREQAQKIYNRMNSTSFCALNQDNCFTIPNYDTQKEGFDRSNYWRGPVWININWMLAHGLRRYGYTLKADSLQKDLIQLPIRHGFHEYFDSFDGTGYGTDNFSWTAALFIDIVEEFYASQKKEGVGLAKKLKAEISRGTVLNDGKYMSDVPDKNLSSELMQSIRRLRDMFYDTTRGRVDYHKLADSDAYRTYRLLSNGLQKFDPSSLLGHREKIAFWVNLYNTIVVDGITKLGIRQSVKEVPGFFSSVKYDIGGYLFSPDDIEHGILRGNKRPWFRPFKQFGHRDKRRKWVILPEDPRIHFAMVCGSRSCPPIDYYDSKKIYDQLSEAAMSFVNSSEVVVLPEQDKIMLSEIFRWYESDFGGRSGVIDFIFDYLAEEKTREFLRQKSKDLAFEYIYYDWKLNR</sequence>
<evidence type="ECO:0000313" key="4">
    <source>
        <dbReference type="Proteomes" id="UP000218542"/>
    </source>
</evidence>
<dbReference type="AlphaFoldDB" id="A0A286U325"/>
<dbReference type="InterPro" id="IPR054491">
    <property type="entry name" value="MGH1-like_GH"/>
</dbReference>
<dbReference type="GO" id="GO:0005975">
    <property type="term" value="P:carbohydrate metabolic process"/>
    <property type="evidence" value="ECO:0007669"/>
    <property type="project" value="InterPro"/>
</dbReference>
<dbReference type="PANTHER" id="PTHR46361:SF3">
    <property type="entry name" value="ELECTRON CARRIER_ PROTEIN DISULFIDE OXIDOREDUCTASE"/>
    <property type="match status" value="1"/>
</dbReference>
<dbReference type="Pfam" id="PF04784">
    <property type="entry name" value="DUF547"/>
    <property type="match status" value="1"/>
</dbReference>
<evidence type="ECO:0000259" key="2">
    <source>
        <dbReference type="Pfam" id="PF22422"/>
    </source>
</evidence>
<dbReference type="Pfam" id="PF22422">
    <property type="entry name" value="MGH1-like_GH"/>
    <property type="match status" value="1"/>
</dbReference>
<keyword evidence="4" id="KW-1185">Reference proteome</keyword>
<protein>
    <submittedName>
        <fullName evidence="3">Uncharacterized protein</fullName>
    </submittedName>
</protein>
<comment type="caution">
    <text evidence="3">The sequence shown here is derived from an EMBL/GenBank/DDBJ whole genome shotgun (WGS) entry which is preliminary data.</text>
</comment>